<gene>
    <name evidence="3" type="ORF">SNR37_004115</name>
</gene>
<evidence type="ECO:0000256" key="1">
    <source>
        <dbReference type="SAM" id="SignalP"/>
    </source>
</evidence>
<name>A0ABU7G621_9ALTE</name>
<dbReference type="Proteomes" id="UP001310248">
    <property type="component" value="Unassembled WGS sequence"/>
</dbReference>
<comment type="caution">
    <text evidence="3">The sequence shown here is derived from an EMBL/GenBank/DDBJ whole genome shotgun (WGS) entry which is preliminary data.</text>
</comment>
<sequence>MKKLLLALLFVSGYSFAADPIYTSWFNNLAIKGYDSVAYFTENKPVEGKESFEYEWQGATWRFSSAENLAMFKAEPEKYAPQYGGYCAYAVAKGKTASIEPEQFTVLDGKLYLNYNASVQQKWTDDRDNFIVSADKNWPAVLND</sequence>
<keyword evidence="1" id="KW-0732">Signal</keyword>
<reference evidence="3 4" key="2">
    <citation type="submission" date="2023-12" db="EMBL/GenBank/DDBJ databases">
        <authorList>
            <consortium name="Cladostephus spongiosus"/>
            <person name="Lorente B."/>
            <person name="Cabral C."/>
            <person name="Frias J."/>
            <person name="Faria J."/>
            <person name="Toubarro D."/>
        </authorList>
    </citation>
    <scope>NUCLEOTIDE SEQUENCE [LARGE SCALE GENOMIC DNA]</scope>
    <source>
        <strain evidence="3 4">ZMCS4</strain>
    </source>
</reference>
<feature type="signal peptide" evidence="1">
    <location>
        <begin position="1"/>
        <end position="17"/>
    </location>
</feature>
<dbReference type="EMBL" id="JAYDYW010000009">
    <property type="protein sequence ID" value="MEE1674672.1"/>
    <property type="molecule type" value="Genomic_DNA"/>
</dbReference>
<reference evidence="4" key="1">
    <citation type="submission" date="2023-07" db="EMBL/GenBank/DDBJ databases">
        <title>Draft genome sequence of Agarivorans aestuarii strain ZMCS4, a CAZymes producing bacteria isolated from the marine brown algae Clodostephus spongiosus.</title>
        <authorList>
            <person name="Lorente B."/>
            <person name="Cabral C."/>
            <person name="Frias J."/>
            <person name="Faria J."/>
            <person name="Toubarro D."/>
        </authorList>
    </citation>
    <scope>NUCLEOTIDE SEQUENCE [LARGE SCALE GENOMIC DNA]</scope>
    <source>
        <strain evidence="4">ZMCS4</strain>
    </source>
</reference>
<dbReference type="InterPro" id="IPR007029">
    <property type="entry name" value="YHS_dom"/>
</dbReference>
<evidence type="ECO:0000313" key="4">
    <source>
        <dbReference type="Proteomes" id="UP001310248"/>
    </source>
</evidence>
<evidence type="ECO:0000259" key="2">
    <source>
        <dbReference type="Pfam" id="PF04945"/>
    </source>
</evidence>
<dbReference type="NCBIfam" id="NF041384">
    <property type="entry name" value="YHS_seleno_dom"/>
    <property type="match status" value="1"/>
</dbReference>
<protein>
    <submittedName>
        <fullName evidence="3">YHS domain-containing (Seleno)protein</fullName>
    </submittedName>
</protein>
<organism evidence="3 4">
    <name type="scientific">Agarivorans aestuarii</name>
    <dbReference type="NCBI Taxonomy" id="1563703"/>
    <lineage>
        <taxon>Bacteria</taxon>
        <taxon>Pseudomonadati</taxon>
        <taxon>Pseudomonadota</taxon>
        <taxon>Gammaproteobacteria</taxon>
        <taxon>Alteromonadales</taxon>
        <taxon>Alteromonadaceae</taxon>
        <taxon>Agarivorans</taxon>
    </lineage>
</organism>
<feature type="domain" description="YHS" evidence="2">
    <location>
        <begin position="37"/>
        <end position="83"/>
    </location>
</feature>
<feature type="chain" id="PRO_5046394529" evidence="1">
    <location>
        <begin position="18"/>
        <end position="144"/>
    </location>
</feature>
<dbReference type="Pfam" id="PF04945">
    <property type="entry name" value="YHS"/>
    <property type="match status" value="1"/>
</dbReference>
<accession>A0ABU7G621</accession>
<dbReference type="RefSeq" id="WP_163133384.1">
    <property type="nucleotide sequence ID" value="NZ_JAYDYW010000009.1"/>
</dbReference>
<proteinExistence type="predicted"/>
<evidence type="ECO:0000313" key="3">
    <source>
        <dbReference type="EMBL" id="MEE1674672.1"/>
    </source>
</evidence>
<keyword evidence="4" id="KW-1185">Reference proteome</keyword>